<keyword evidence="3 5" id="KW-0063">Aspartyl esterase</keyword>
<evidence type="ECO:0000256" key="4">
    <source>
        <dbReference type="PROSITE-ProRule" id="PRU10040"/>
    </source>
</evidence>
<dbReference type="SUPFAM" id="SSF51126">
    <property type="entry name" value="Pectin lyase-like"/>
    <property type="match status" value="1"/>
</dbReference>
<dbReference type="UniPathway" id="UPA00545">
    <property type="reaction ID" value="UER00823"/>
</dbReference>
<protein>
    <recommendedName>
        <fullName evidence="5">Pectinesterase</fullName>
        <ecNumber evidence="5">3.1.1.11</ecNumber>
    </recommendedName>
</protein>
<dbReference type="InterPro" id="IPR011050">
    <property type="entry name" value="Pectin_lyase_fold/virulence"/>
</dbReference>
<dbReference type="GO" id="GO:0030599">
    <property type="term" value="F:pectinesterase activity"/>
    <property type="evidence" value="ECO:0007669"/>
    <property type="project" value="UniProtKB-UniRule"/>
</dbReference>
<evidence type="ECO:0000256" key="2">
    <source>
        <dbReference type="ARBA" id="ARBA00022801"/>
    </source>
</evidence>
<dbReference type="PANTHER" id="PTHR31321">
    <property type="entry name" value="ACYL-COA THIOESTER HYDROLASE YBHC-RELATED"/>
    <property type="match status" value="1"/>
</dbReference>
<accession>A0A4R1BB86</accession>
<dbReference type="GO" id="GO:0042545">
    <property type="term" value="P:cell wall modification"/>
    <property type="evidence" value="ECO:0007669"/>
    <property type="project" value="UniProtKB-UniRule"/>
</dbReference>
<evidence type="ECO:0000256" key="5">
    <source>
        <dbReference type="RuleBase" id="RU000589"/>
    </source>
</evidence>
<dbReference type="AlphaFoldDB" id="A0A4R1BB86"/>
<keyword evidence="2 5" id="KW-0378">Hydrolase</keyword>
<sequence>MKQIFSFAFLLLTLAAAGQKKQKGWTVAADGSGDFRTVQAALNAVPEGNSKPLTIRVKKGEYKEVIIVDATKNFVRLAGDDAANTIITFNNHAGTRLPNGDTLNTWTCATAFVYGNDFSAENITFRNDAGFTAGQAVALRVEGNRAAFRNCRMTGFQDVLFLSGSGVKHYFRDCYIEGTTDFIFGAATAVFRNCHIHSKKNSHVTAASTNSIIPFGFVFFDCRLTADSNVNKVSLGRPWSPTASVTYLRCWMGSHIVPEGWNNWKNPANEATARYAEFESTGPGANPAARVKWARQLSADEAARFTVKNILGDWNPE</sequence>
<comment type="similarity">
    <text evidence="1">Belongs to the pectinesterase family.</text>
</comment>
<dbReference type="InterPro" id="IPR000070">
    <property type="entry name" value="Pectinesterase_cat"/>
</dbReference>
<dbReference type="InterPro" id="IPR012334">
    <property type="entry name" value="Pectin_lyas_fold"/>
</dbReference>
<keyword evidence="8" id="KW-1185">Reference proteome</keyword>
<dbReference type="InterPro" id="IPR033131">
    <property type="entry name" value="Pectinesterase_Asp_AS"/>
</dbReference>
<dbReference type="GO" id="GO:0045490">
    <property type="term" value="P:pectin catabolic process"/>
    <property type="evidence" value="ECO:0007669"/>
    <property type="project" value="UniProtKB-UniRule"/>
</dbReference>
<feature type="domain" description="Pectinesterase catalytic" evidence="6">
    <location>
        <begin position="26"/>
        <end position="311"/>
    </location>
</feature>
<dbReference type="EC" id="3.1.1.11" evidence="5"/>
<dbReference type="RefSeq" id="WP_131449141.1">
    <property type="nucleotide sequence ID" value="NZ_SJZI01000042.1"/>
</dbReference>
<dbReference type="OrthoDB" id="9804686at2"/>
<comment type="catalytic activity">
    <reaction evidence="5">
        <text>[(1-&gt;4)-alpha-D-galacturonosyl methyl ester](n) + n H2O = [(1-&gt;4)-alpha-D-galacturonosyl](n) + n methanol + n H(+)</text>
        <dbReference type="Rhea" id="RHEA:22380"/>
        <dbReference type="Rhea" id="RHEA-COMP:14570"/>
        <dbReference type="Rhea" id="RHEA-COMP:14573"/>
        <dbReference type="ChEBI" id="CHEBI:15377"/>
        <dbReference type="ChEBI" id="CHEBI:15378"/>
        <dbReference type="ChEBI" id="CHEBI:17790"/>
        <dbReference type="ChEBI" id="CHEBI:140522"/>
        <dbReference type="ChEBI" id="CHEBI:140523"/>
        <dbReference type="EC" id="3.1.1.11"/>
    </reaction>
</comment>
<name>A0A4R1BB86_9BACT</name>
<comment type="pathway">
    <text evidence="5">Glycan metabolism; pectin degradation; 2-dehydro-3-deoxy-D-gluconate from pectin: step 1/5.</text>
</comment>
<evidence type="ECO:0000313" key="7">
    <source>
        <dbReference type="EMBL" id="TCJ14224.1"/>
    </source>
</evidence>
<dbReference type="PANTHER" id="PTHR31321:SF57">
    <property type="entry name" value="PECTINESTERASE 53-RELATED"/>
    <property type="match status" value="1"/>
</dbReference>
<dbReference type="Gene3D" id="2.160.20.10">
    <property type="entry name" value="Single-stranded right-handed beta-helix, Pectin lyase-like"/>
    <property type="match status" value="1"/>
</dbReference>
<dbReference type="PROSITE" id="PS00503">
    <property type="entry name" value="PECTINESTERASE_2"/>
    <property type="match status" value="1"/>
</dbReference>
<feature type="active site" evidence="4">
    <location>
        <position position="181"/>
    </location>
</feature>
<evidence type="ECO:0000313" key="8">
    <source>
        <dbReference type="Proteomes" id="UP000295334"/>
    </source>
</evidence>
<gene>
    <name evidence="7" type="ORF">EPD60_09460</name>
</gene>
<dbReference type="Proteomes" id="UP000295334">
    <property type="component" value="Unassembled WGS sequence"/>
</dbReference>
<proteinExistence type="inferred from homology"/>
<reference evidence="7 8" key="1">
    <citation type="submission" date="2019-03" db="EMBL/GenBank/DDBJ databases">
        <authorList>
            <person name="Kim M.K.M."/>
        </authorList>
    </citation>
    <scope>NUCLEOTIDE SEQUENCE [LARGE SCALE GENOMIC DNA]</scope>
    <source>
        <strain evidence="7 8">17J68-12</strain>
    </source>
</reference>
<dbReference type="GO" id="GO:0009279">
    <property type="term" value="C:cell outer membrane"/>
    <property type="evidence" value="ECO:0007669"/>
    <property type="project" value="TreeGrafter"/>
</dbReference>
<evidence type="ECO:0000256" key="1">
    <source>
        <dbReference type="ARBA" id="ARBA00008891"/>
    </source>
</evidence>
<dbReference type="EMBL" id="SJZI01000042">
    <property type="protein sequence ID" value="TCJ14224.1"/>
    <property type="molecule type" value="Genomic_DNA"/>
</dbReference>
<evidence type="ECO:0000256" key="3">
    <source>
        <dbReference type="ARBA" id="ARBA00023085"/>
    </source>
</evidence>
<evidence type="ECO:0000259" key="6">
    <source>
        <dbReference type="Pfam" id="PF01095"/>
    </source>
</evidence>
<comment type="caution">
    <text evidence="7">The sequence shown here is derived from an EMBL/GenBank/DDBJ whole genome shotgun (WGS) entry which is preliminary data.</text>
</comment>
<dbReference type="Pfam" id="PF01095">
    <property type="entry name" value="Pectinesterase"/>
    <property type="match status" value="1"/>
</dbReference>
<organism evidence="7 8">
    <name type="scientific">Flaviaesturariibacter flavus</name>
    <dbReference type="NCBI Taxonomy" id="2502780"/>
    <lineage>
        <taxon>Bacteria</taxon>
        <taxon>Pseudomonadati</taxon>
        <taxon>Bacteroidota</taxon>
        <taxon>Chitinophagia</taxon>
        <taxon>Chitinophagales</taxon>
        <taxon>Chitinophagaceae</taxon>
        <taxon>Flaviaestuariibacter</taxon>
    </lineage>
</organism>